<dbReference type="KEGG" id="ocn:CUC15_17280"/>
<evidence type="ECO:0000256" key="3">
    <source>
        <dbReference type="ARBA" id="ARBA00022679"/>
    </source>
</evidence>
<feature type="binding site" evidence="7">
    <location>
        <position position="213"/>
    </location>
    <ligand>
        <name>Mg(2+)</name>
        <dbReference type="ChEBI" id="CHEBI:18420"/>
    </ligand>
</feature>
<feature type="transmembrane region" description="Helical" evidence="8">
    <location>
        <begin position="289"/>
        <end position="307"/>
    </location>
</feature>
<organism evidence="9 10">
    <name type="scientific">Oceanobacillus zhaokaii</name>
    <dbReference type="NCBI Taxonomy" id="2052660"/>
    <lineage>
        <taxon>Bacteria</taxon>
        <taxon>Bacillati</taxon>
        <taxon>Bacillota</taxon>
        <taxon>Bacilli</taxon>
        <taxon>Bacillales</taxon>
        <taxon>Bacillaceae</taxon>
        <taxon>Oceanobacillus</taxon>
    </lineage>
</organism>
<evidence type="ECO:0000313" key="10">
    <source>
        <dbReference type="Proteomes" id="UP000253908"/>
    </source>
</evidence>
<feature type="transmembrane region" description="Helical" evidence="8">
    <location>
        <begin position="6"/>
        <end position="25"/>
    </location>
</feature>
<dbReference type="AlphaFoldDB" id="A0A345PKP9"/>
<evidence type="ECO:0000256" key="6">
    <source>
        <dbReference type="ARBA" id="ARBA00023136"/>
    </source>
</evidence>
<evidence type="ECO:0000256" key="7">
    <source>
        <dbReference type="PIRSR" id="PIRSR600715-1"/>
    </source>
</evidence>
<feature type="binding site" evidence="7">
    <location>
        <position position="153"/>
    </location>
    <ligand>
        <name>Mg(2+)</name>
        <dbReference type="ChEBI" id="CHEBI:18420"/>
    </ligand>
</feature>
<dbReference type="Pfam" id="PF00953">
    <property type="entry name" value="Glycos_transf_4"/>
    <property type="match status" value="1"/>
</dbReference>
<sequence>MSITAELIIAFLISAFTALLVTPLIKKFAFKINATDKPDNQRKTHNGVKASLGGLAIFIGAIPGFLFLQPEHPQMTAIIVGACIMIITGLIDDIFDLKPIYKLIGQIAAALVVVSSGLIIEKLTMPFFGTVYLEELGYLITIIWIVGASNAINFIDGLDGLAAGVSAIGLTSILVMAVMDYRIVVAYLCIVLIGSCVGFLYHNFYPAKIFMGDTGALFLGYSIAVISMLGLFKNVALFSFIIPIIVIAVPIFDTVLAIIRRTISRQSLATADKKHIHYQLVKMGFSHRASVLIIYAFSFFFGVLAITFNSGTLLTSLIILGIVVIGLQVMAEMSGLMLKGKQPLLNGMRRIVGVRERGK</sequence>
<protein>
    <submittedName>
        <fullName evidence="9">Undecaprenyl-phosphate alpha-N-acetylglucosaminyl 1-phosphate transferase</fullName>
    </submittedName>
</protein>
<keyword evidence="7" id="KW-0479">Metal-binding</keyword>
<dbReference type="EMBL" id="CP024848">
    <property type="protein sequence ID" value="AXI10579.1"/>
    <property type="molecule type" value="Genomic_DNA"/>
</dbReference>
<keyword evidence="4 8" id="KW-0812">Transmembrane</keyword>
<comment type="subcellular location">
    <subcellularLocation>
        <location evidence="1">Cell membrane</location>
        <topology evidence="1">Multi-pass membrane protein</topology>
    </subcellularLocation>
</comment>
<dbReference type="GO" id="GO:0005886">
    <property type="term" value="C:plasma membrane"/>
    <property type="evidence" value="ECO:0007669"/>
    <property type="project" value="UniProtKB-SubCell"/>
</dbReference>
<gene>
    <name evidence="9" type="ORF">CUC15_17280</name>
</gene>
<dbReference type="GO" id="GO:0016780">
    <property type="term" value="F:phosphotransferase activity, for other substituted phosphate groups"/>
    <property type="evidence" value="ECO:0007669"/>
    <property type="project" value="InterPro"/>
</dbReference>
<reference evidence="10" key="1">
    <citation type="submission" date="2017-11" db="EMBL/GenBank/DDBJ databases">
        <authorList>
            <person name="Zhu W."/>
        </authorList>
    </citation>
    <scope>NUCLEOTIDE SEQUENCE [LARGE SCALE GENOMIC DNA]</scope>
    <source>
        <strain evidence="10">160</strain>
    </source>
</reference>
<evidence type="ECO:0000256" key="1">
    <source>
        <dbReference type="ARBA" id="ARBA00004651"/>
    </source>
</evidence>
<dbReference type="PANTHER" id="PTHR22926:SF3">
    <property type="entry name" value="UNDECAPRENYL-PHOSPHATE ALPHA-N-ACETYLGLUCOSAMINYL 1-PHOSPHATE TRANSFERASE"/>
    <property type="match status" value="1"/>
</dbReference>
<feature type="transmembrane region" description="Helical" evidence="8">
    <location>
        <begin position="313"/>
        <end position="331"/>
    </location>
</feature>
<dbReference type="OrthoDB" id="9783652at2"/>
<keyword evidence="6 8" id="KW-0472">Membrane</keyword>
<keyword evidence="2" id="KW-1003">Cell membrane</keyword>
<keyword evidence="10" id="KW-1185">Reference proteome</keyword>
<dbReference type="InterPro" id="IPR000715">
    <property type="entry name" value="Glycosyl_transferase_4"/>
</dbReference>
<dbReference type="GO" id="GO:0071555">
    <property type="term" value="P:cell wall organization"/>
    <property type="evidence" value="ECO:0007669"/>
    <property type="project" value="TreeGrafter"/>
</dbReference>
<feature type="transmembrane region" description="Helical" evidence="8">
    <location>
        <begin position="74"/>
        <end position="91"/>
    </location>
</feature>
<accession>A0A345PKP9</accession>
<dbReference type="GO" id="GO:0009103">
    <property type="term" value="P:lipopolysaccharide biosynthetic process"/>
    <property type="evidence" value="ECO:0007669"/>
    <property type="project" value="TreeGrafter"/>
</dbReference>
<feature type="transmembrane region" description="Helical" evidence="8">
    <location>
        <begin position="214"/>
        <end position="232"/>
    </location>
</feature>
<evidence type="ECO:0000256" key="2">
    <source>
        <dbReference type="ARBA" id="ARBA00022475"/>
    </source>
</evidence>
<feature type="transmembrane region" description="Helical" evidence="8">
    <location>
        <begin position="126"/>
        <end position="146"/>
    </location>
</feature>
<dbReference type="GO" id="GO:0046872">
    <property type="term" value="F:metal ion binding"/>
    <property type="evidence" value="ECO:0007669"/>
    <property type="project" value="UniProtKB-KW"/>
</dbReference>
<evidence type="ECO:0000313" key="9">
    <source>
        <dbReference type="EMBL" id="AXI10579.1"/>
    </source>
</evidence>
<feature type="transmembrane region" description="Helical" evidence="8">
    <location>
        <begin position="158"/>
        <end position="178"/>
    </location>
</feature>
<feature type="transmembrane region" description="Helical" evidence="8">
    <location>
        <begin position="103"/>
        <end position="120"/>
    </location>
</feature>
<evidence type="ECO:0000256" key="8">
    <source>
        <dbReference type="SAM" id="Phobius"/>
    </source>
</evidence>
<keyword evidence="5 8" id="KW-1133">Transmembrane helix</keyword>
<feature type="transmembrane region" description="Helical" evidence="8">
    <location>
        <begin position="238"/>
        <end position="259"/>
    </location>
</feature>
<dbReference type="Proteomes" id="UP000253908">
    <property type="component" value="Chromosome"/>
</dbReference>
<dbReference type="PANTHER" id="PTHR22926">
    <property type="entry name" value="PHOSPHO-N-ACETYLMURAMOYL-PENTAPEPTIDE-TRANSFERASE"/>
    <property type="match status" value="1"/>
</dbReference>
<comment type="cofactor">
    <cofactor evidence="7">
        <name>Mg(2+)</name>
        <dbReference type="ChEBI" id="CHEBI:18420"/>
    </cofactor>
</comment>
<feature type="transmembrane region" description="Helical" evidence="8">
    <location>
        <begin position="46"/>
        <end position="68"/>
    </location>
</feature>
<dbReference type="PROSITE" id="PS01348">
    <property type="entry name" value="MRAY_2"/>
    <property type="match status" value="1"/>
</dbReference>
<keyword evidence="7" id="KW-0460">Magnesium</keyword>
<proteinExistence type="predicted"/>
<dbReference type="CDD" id="cd06853">
    <property type="entry name" value="GT_WecA_like"/>
    <property type="match status" value="1"/>
</dbReference>
<dbReference type="InterPro" id="IPR018480">
    <property type="entry name" value="PNAcMuramoyl-5peptid_Trfase_CS"/>
</dbReference>
<dbReference type="GO" id="GO:0044038">
    <property type="term" value="P:cell wall macromolecule biosynthetic process"/>
    <property type="evidence" value="ECO:0007669"/>
    <property type="project" value="TreeGrafter"/>
</dbReference>
<name>A0A345PKP9_9BACI</name>
<evidence type="ECO:0000256" key="5">
    <source>
        <dbReference type="ARBA" id="ARBA00022989"/>
    </source>
</evidence>
<dbReference type="RefSeq" id="WP_114917864.1">
    <property type="nucleotide sequence ID" value="NZ_CP024848.1"/>
</dbReference>
<keyword evidence="3 9" id="KW-0808">Transferase</keyword>
<feature type="transmembrane region" description="Helical" evidence="8">
    <location>
        <begin position="184"/>
        <end position="202"/>
    </location>
</feature>
<evidence type="ECO:0000256" key="4">
    <source>
        <dbReference type="ARBA" id="ARBA00022692"/>
    </source>
</evidence>